<keyword evidence="1" id="KW-1133">Transmembrane helix</keyword>
<name>A0A0S2LZV4_9MICC</name>
<dbReference type="RefSeq" id="WP_062289031.1">
    <property type="nucleotide sequence ID" value="NZ_CP013200.1"/>
</dbReference>
<evidence type="ECO:0008006" key="4">
    <source>
        <dbReference type="Google" id="ProtNLM"/>
    </source>
</evidence>
<evidence type="ECO:0000313" key="2">
    <source>
        <dbReference type="EMBL" id="ALO67045.1"/>
    </source>
</evidence>
<dbReference type="AlphaFoldDB" id="A0A0S2LZV4"/>
<dbReference type="Proteomes" id="UP000059574">
    <property type="component" value="Chromosome"/>
</dbReference>
<gene>
    <name evidence="2" type="ORF">AS189_11745</name>
</gene>
<feature type="transmembrane region" description="Helical" evidence="1">
    <location>
        <begin position="67"/>
        <end position="92"/>
    </location>
</feature>
<reference evidence="3" key="1">
    <citation type="submission" date="2015-11" db="EMBL/GenBank/DDBJ databases">
        <authorList>
            <person name="Kumar R."/>
            <person name="Singh D."/>
            <person name="Swarnkar M.K."/>
            <person name="Singh A.K."/>
            <person name="Kumar S."/>
        </authorList>
    </citation>
    <scope>NUCLEOTIDE SEQUENCE [LARGE SCALE GENOMIC DNA]</scope>
    <source>
        <strain evidence="3">ERGS4:06</strain>
    </source>
</reference>
<sequence length="264" mass="28002">MATNTHTTSPLSPSSSRRRMSPIRKISLTVGVLYVITFVSIPTLALYKAVKDDAGAFVLGAGSTTGVQWGALSEVIVGLAGIGTAVVLYPVAKRVSQTAALGFVAARLIETCLIFVSVVSLLSIITLRNDVAGTANADPATLATMAHSLMANYTWTFLLSQSLMPVACDLFLGYVLYRSALVPRFFPIIAFIGAPLLLVSDIAIYFGIYAAVSSIALFAALPVAVFELSLGIWLIVKGFKPTPLTVDYPPTRHDHPNTQATAKP</sequence>
<keyword evidence="1" id="KW-0472">Membrane</keyword>
<organism evidence="2 3">
    <name type="scientific">Arthrobacter alpinus</name>
    <dbReference type="NCBI Taxonomy" id="656366"/>
    <lineage>
        <taxon>Bacteria</taxon>
        <taxon>Bacillati</taxon>
        <taxon>Actinomycetota</taxon>
        <taxon>Actinomycetes</taxon>
        <taxon>Micrococcales</taxon>
        <taxon>Micrococcaceae</taxon>
        <taxon>Arthrobacter</taxon>
    </lineage>
</organism>
<feature type="transmembrane region" description="Helical" evidence="1">
    <location>
        <begin position="155"/>
        <end position="176"/>
    </location>
</feature>
<feature type="transmembrane region" description="Helical" evidence="1">
    <location>
        <begin position="104"/>
        <end position="125"/>
    </location>
</feature>
<feature type="transmembrane region" description="Helical" evidence="1">
    <location>
        <begin position="26"/>
        <end position="47"/>
    </location>
</feature>
<evidence type="ECO:0000313" key="3">
    <source>
        <dbReference type="Proteomes" id="UP000059574"/>
    </source>
</evidence>
<proteinExistence type="predicted"/>
<feature type="transmembrane region" description="Helical" evidence="1">
    <location>
        <begin position="188"/>
        <end position="209"/>
    </location>
</feature>
<reference evidence="2 3" key="2">
    <citation type="journal article" date="2016" name="J. Biotechnol.">
        <title>Complete genome sequence of Arthrobacter alpinus ERGS4:06, a yellow pigmented bacterium tolerant to cold and radiations isolated from Sikkim Himalaya.</title>
        <authorList>
            <person name="Kumar R."/>
            <person name="Singh D."/>
            <person name="Swarnkar M.K."/>
            <person name="Singh A.K."/>
            <person name="Kumar S."/>
        </authorList>
    </citation>
    <scope>NUCLEOTIDE SEQUENCE [LARGE SCALE GENOMIC DNA]</scope>
    <source>
        <strain evidence="2 3">ERGS4:06</strain>
    </source>
</reference>
<dbReference type="EMBL" id="CP013200">
    <property type="protein sequence ID" value="ALO67045.1"/>
    <property type="molecule type" value="Genomic_DNA"/>
</dbReference>
<accession>A0A0S2LZV4</accession>
<dbReference type="Pfam" id="PF14329">
    <property type="entry name" value="DUF4386"/>
    <property type="match status" value="1"/>
</dbReference>
<protein>
    <recommendedName>
        <fullName evidence="4">DUF4386 domain-containing protein</fullName>
    </recommendedName>
</protein>
<evidence type="ECO:0000256" key="1">
    <source>
        <dbReference type="SAM" id="Phobius"/>
    </source>
</evidence>
<dbReference type="OrthoDB" id="1176146at2"/>
<dbReference type="InterPro" id="IPR025495">
    <property type="entry name" value="DUF4386"/>
</dbReference>
<feature type="transmembrane region" description="Helical" evidence="1">
    <location>
        <begin position="215"/>
        <end position="236"/>
    </location>
</feature>
<keyword evidence="1" id="KW-0812">Transmembrane</keyword>